<comment type="caution">
    <text evidence="2">The sequence shown here is derived from an EMBL/GenBank/DDBJ whole genome shotgun (WGS) entry which is preliminary data.</text>
</comment>
<sequence>MIARIKCCLIICPLFSATFCGGAGSGVVDWRHSVFEGFSPLSPFSGFAGFSPFSGFGGFSPLSLLPPFPGFEGFSPLSPFPGFSPLSLLSPLSGLVHKILAHSRKIRFPSHVFICVII</sequence>
<dbReference type="EMBL" id="CAJNOE010000096">
    <property type="protein sequence ID" value="CAF0903589.1"/>
    <property type="molecule type" value="Genomic_DNA"/>
</dbReference>
<evidence type="ECO:0008006" key="4">
    <source>
        <dbReference type="Google" id="ProtNLM"/>
    </source>
</evidence>
<evidence type="ECO:0000256" key="1">
    <source>
        <dbReference type="SAM" id="SignalP"/>
    </source>
</evidence>
<accession>A0A813ZS39</accession>
<evidence type="ECO:0000313" key="2">
    <source>
        <dbReference type="EMBL" id="CAF0903589.1"/>
    </source>
</evidence>
<feature type="signal peptide" evidence="1">
    <location>
        <begin position="1"/>
        <end position="24"/>
    </location>
</feature>
<organism evidence="2 3">
    <name type="scientific">Adineta steineri</name>
    <dbReference type="NCBI Taxonomy" id="433720"/>
    <lineage>
        <taxon>Eukaryota</taxon>
        <taxon>Metazoa</taxon>
        <taxon>Spiralia</taxon>
        <taxon>Gnathifera</taxon>
        <taxon>Rotifera</taxon>
        <taxon>Eurotatoria</taxon>
        <taxon>Bdelloidea</taxon>
        <taxon>Adinetida</taxon>
        <taxon>Adinetidae</taxon>
        <taxon>Adineta</taxon>
    </lineage>
</organism>
<reference evidence="2" key="1">
    <citation type="submission" date="2021-02" db="EMBL/GenBank/DDBJ databases">
        <authorList>
            <person name="Nowell W R."/>
        </authorList>
    </citation>
    <scope>NUCLEOTIDE SEQUENCE</scope>
</reference>
<dbReference type="Proteomes" id="UP000663860">
    <property type="component" value="Unassembled WGS sequence"/>
</dbReference>
<gene>
    <name evidence="2" type="ORF">IZO911_LOCUS12386</name>
</gene>
<keyword evidence="1" id="KW-0732">Signal</keyword>
<dbReference type="AlphaFoldDB" id="A0A813ZS39"/>
<feature type="chain" id="PRO_5032721757" description="Secreted protein" evidence="1">
    <location>
        <begin position="25"/>
        <end position="118"/>
    </location>
</feature>
<evidence type="ECO:0000313" key="3">
    <source>
        <dbReference type="Proteomes" id="UP000663860"/>
    </source>
</evidence>
<name>A0A813ZS39_9BILA</name>
<proteinExistence type="predicted"/>
<protein>
    <recommendedName>
        <fullName evidence="4">Secreted protein</fullName>
    </recommendedName>
</protein>